<accession>R7S0Q4</accession>
<dbReference type="InterPro" id="IPR050364">
    <property type="entry name" value="Cytochrome_P450_fung"/>
</dbReference>
<reference evidence="13" key="1">
    <citation type="journal article" date="2012" name="Science">
        <title>The Paleozoic origin of enzymatic lignin decomposition reconstructed from 31 fungal genomes.</title>
        <authorList>
            <person name="Floudas D."/>
            <person name="Binder M."/>
            <person name="Riley R."/>
            <person name="Barry K."/>
            <person name="Blanchette R.A."/>
            <person name="Henrissat B."/>
            <person name="Martinez A.T."/>
            <person name="Otillar R."/>
            <person name="Spatafora J.W."/>
            <person name="Yadav J.S."/>
            <person name="Aerts A."/>
            <person name="Benoit I."/>
            <person name="Boyd A."/>
            <person name="Carlson A."/>
            <person name="Copeland A."/>
            <person name="Coutinho P.M."/>
            <person name="de Vries R.P."/>
            <person name="Ferreira P."/>
            <person name="Findley K."/>
            <person name="Foster B."/>
            <person name="Gaskell J."/>
            <person name="Glotzer D."/>
            <person name="Gorecki P."/>
            <person name="Heitman J."/>
            <person name="Hesse C."/>
            <person name="Hori C."/>
            <person name="Igarashi K."/>
            <person name="Jurgens J.A."/>
            <person name="Kallen N."/>
            <person name="Kersten P."/>
            <person name="Kohler A."/>
            <person name="Kuees U."/>
            <person name="Kumar T.K.A."/>
            <person name="Kuo A."/>
            <person name="LaButti K."/>
            <person name="Larrondo L.F."/>
            <person name="Lindquist E."/>
            <person name="Ling A."/>
            <person name="Lombard V."/>
            <person name="Lucas S."/>
            <person name="Lundell T."/>
            <person name="Martin R."/>
            <person name="McLaughlin D.J."/>
            <person name="Morgenstern I."/>
            <person name="Morin E."/>
            <person name="Murat C."/>
            <person name="Nagy L.G."/>
            <person name="Nolan M."/>
            <person name="Ohm R.A."/>
            <person name="Patyshakuliyeva A."/>
            <person name="Rokas A."/>
            <person name="Ruiz-Duenas F.J."/>
            <person name="Sabat G."/>
            <person name="Salamov A."/>
            <person name="Samejima M."/>
            <person name="Schmutz J."/>
            <person name="Slot J.C."/>
            <person name="St John F."/>
            <person name="Stenlid J."/>
            <person name="Sun H."/>
            <person name="Sun S."/>
            <person name="Syed K."/>
            <person name="Tsang A."/>
            <person name="Wiebenga A."/>
            <person name="Young D."/>
            <person name="Pisabarro A."/>
            <person name="Eastwood D.C."/>
            <person name="Martin F."/>
            <person name="Cullen D."/>
            <person name="Grigoriev I.V."/>
            <person name="Hibbett D.S."/>
        </authorList>
    </citation>
    <scope>NUCLEOTIDE SEQUENCE [LARGE SCALE GENOMIC DNA]</scope>
    <source>
        <strain evidence="13">HHB-11173 SS5</strain>
    </source>
</reference>
<dbReference type="Gene3D" id="1.10.630.10">
    <property type="entry name" value="Cytochrome P450"/>
    <property type="match status" value="1"/>
</dbReference>
<dbReference type="PRINTS" id="PR00463">
    <property type="entry name" value="EP450I"/>
</dbReference>
<evidence type="ECO:0000256" key="1">
    <source>
        <dbReference type="ARBA" id="ARBA00001971"/>
    </source>
</evidence>
<evidence type="ECO:0000256" key="2">
    <source>
        <dbReference type="ARBA" id="ARBA00005179"/>
    </source>
</evidence>
<keyword evidence="13" id="KW-1185">Reference proteome</keyword>
<dbReference type="PROSITE" id="PS00086">
    <property type="entry name" value="CYTOCHROME_P450"/>
    <property type="match status" value="1"/>
</dbReference>
<evidence type="ECO:0000256" key="5">
    <source>
        <dbReference type="ARBA" id="ARBA00022723"/>
    </source>
</evidence>
<dbReference type="OrthoDB" id="2789670at2759"/>
<dbReference type="CDD" id="cd11065">
    <property type="entry name" value="CYP64-like"/>
    <property type="match status" value="1"/>
</dbReference>
<keyword evidence="11" id="KW-1133">Transmembrane helix</keyword>
<evidence type="ECO:0000313" key="13">
    <source>
        <dbReference type="Proteomes" id="UP000054196"/>
    </source>
</evidence>
<evidence type="ECO:0000256" key="4">
    <source>
        <dbReference type="ARBA" id="ARBA00022617"/>
    </source>
</evidence>
<dbReference type="eggNOG" id="KOG0156">
    <property type="taxonomic scope" value="Eukaryota"/>
</dbReference>
<comment type="similarity">
    <text evidence="3 10">Belongs to the cytochrome P450 family.</text>
</comment>
<dbReference type="EMBL" id="JH687559">
    <property type="protein sequence ID" value="EIN03788.1"/>
    <property type="molecule type" value="Genomic_DNA"/>
</dbReference>
<keyword evidence="8 10" id="KW-0503">Monooxygenase</keyword>
<comment type="cofactor">
    <cofactor evidence="1 9">
        <name>heme</name>
        <dbReference type="ChEBI" id="CHEBI:30413"/>
    </cofactor>
</comment>
<protein>
    <submittedName>
        <fullName evidence="12">Cytochrome P450</fullName>
    </submittedName>
</protein>
<dbReference type="Proteomes" id="UP000054196">
    <property type="component" value="Unassembled WGS sequence"/>
</dbReference>
<evidence type="ECO:0000256" key="11">
    <source>
        <dbReference type="SAM" id="Phobius"/>
    </source>
</evidence>
<organism evidence="12 13">
    <name type="scientific">Punctularia strigosozonata (strain HHB-11173)</name>
    <name type="common">White-rot fungus</name>
    <dbReference type="NCBI Taxonomy" id="741275"/>
    <lineage>
        <taxon>Eukaryota</taxon>
        <taxon>Fungi</taxon>
        <taxon>Dikarya</taxon>
        <taxon>Basidiomycota</taxon>
        <taxon>Agaricomycotina</taxon>
        <taxon>Agaricomycetes</taxon>
        <taxon>Corticiales</taxon>
        <taxon>Punctulariaceae</taxon>
        <taxon>Punctularia</taxon>
    </lineage>
</organism>
<evidence type="ECO:0000256" key="7">
    <source>
        <dbReference type="ARBA" id="ARBA00023004"/>
    </source>
</evidence>
<dbReference type="RefSeq" id="XP_007389073.1">
    <property type="nucleotide sequence ID" value="XM_007389011.1"/>
</dbReference>
<feature type="transmembrane region" description="Helical" evidence="11">
    <location>
        <begin position="6"/>
        <end position="22"/>
    </location>
</feature>
<keyword evidence="6 10" id="KW-0560">Oxidoreductase</keyword>
<dbReference type="GO" id="GO:0020037">
    <property type="term" value="F:heme binding"/>
    <property type="evidence" value="ECO:0007669"/>
    <property type="project" value="InterPro"/>
</dbReference>
<dbReference type="InterPro" id="IPR036396">
    <property type="entry name" value="Cyt_P450_sf"/>
</dbReference>
<dbReference type="GO" id="GO:0005506">
    <property type="term" value="F:iron ion binding"/>
    <property type="evidence" value="ECO:0007669"/>
    <property type="project" value="InterPro"/>
</dbReference>
<dbReference type="GO" id="GO:0004497">
    <property type="term" value="F:monooxygenase activity"/>
    <property type="evidence" value="ECO:0007669"/>
    <property type="project" value="UniProtKB-KW"/>
</dbReference>
<evidence type="ECO:0000313" key="12">
    <source>
        <dbReference type="EMBL" id="EIN03788.1"/>
    </source>
</evidence>
<keyword evidence="11" id="KW-0812">Transmembrane</keyword>
<dbReference type="GeneID" id="18881744"/>
<gene>
    <name evidence="12" type="ORF">PUNSTDRAFT_146935</name>
</gene>
<sequence>MVASLHLQIISGFVFLLAAYLLKKLEAKRGREPLPPGPKGLPILGNILQWPKEAGWKTFAEWRRTYGDIVYCNLAGDPWVVLNSPQAAQDLFEKKGSIYCDRPYMTMSSELVGWRETLLDIAPYDERTRELRRLITKQLGSKTNLGGYADLLQTQVQRFLRRVLDDPESERLGTHIRTTIAAVILDIAYGYEVQEKDDPLIRLADGTLKELVQVLTPGAYLVDSLPLLRHIPDWLPGAGFKRVAARMRRHREELVDTPFLRVKEQLAHGTAKPSFTASLLEQPGVTSADEDFIKAAASIIYTGGSDTTIPNAHSFFLAMTLHPSAQATAQAELDRVVGPDRLPTLADRPMLPYVDALAREVLRRYPAIPQGLPHVSREEDVYAGFRIPKGANVIANIWRFCRDPATYADPLAFKPERFLGPTPERDPRDFVFGFGRRVCPGINLADSWVFLAVAMSLATLSISPATDADGNAIIPKEEHTTGVISYPKPFPCSIKPRSSKAEALVRALD</sequence>
<dbReference type="InterPro" id="IPR017972">
    <property type="entry name" value="Cyt_P450_CS"/>
</dbReference>
<dbReference type="Pfam" id="PF00067">
    <property type="entry name" value="p450"/>
    <property type="match status" value="1"/>
</dbReference>
<evidence type="ECO:0000256" key="8">
    <source>
        <dbReference type="ARBA" id="ARBA00023033"/>
    </source>
</evidence>
<dbReference type="InterPro" id="IPR002401">
    <property type="entry name" value="Cyt_P450_E_grp-I"/>
</dbReference>
<evidence type="ECO:0000256" key="10">
    <source>
        <dbReference type="RuleBase" id="RU000461"/>
    </source>
</evidence>
<name>R7S0Q4_PUNST</name>
<dbReference type="InterPro" id="IPR001128">
    <property type="entry name" value="Cyt_P450"/>
</dbReference>
<dbReference type="HOGENOM" id="CLU_001570_2_3_1"/>
<dbReference type="PANTHER" id="PTHR46300">
    <property type="entry name" value="P450, PUTATIVE (EUROFUNG)-RELATED-RELATED"/>
    <property type="match status" value="1"/>
</dbReference>
<dbReference type="SUPFAM" id="SSF48264">
    <property type="entry name" value="Cytochrome P450"/>
    <property type="match status" value="1"/>
</dbReference>
<dbReference type="PANTHER" id="PTHR46300:SF7">
    <property type="entry name" value="P450, PUTATIVE (EUROFUNG)-RELATED"/>
    <property type="match status" value="1"/>
</dbReference>
<keyword evidence="7 9" id="KW-0408">Iron</keyword>
<dbReference type="AlphaFoldDB" id="R7S0Q4"/>
<proteinExistence type="inferred from homology"/>
<feature type="binding site" description="axial binding residue" evidence="9">
    <location>
        <position position="439"/>
    </location>
    <ligand>
        <name>heme</name>
        <dbReference type="ChEBI" id="CHEBI:30413"/>
    </ligand>
    <ligandPart>
        <name>Fe</name>
        <dbReference type="ChEBI" id="CHEBI:18248"/>
    </ligandPart>
</feature>
<dbReference type="OMA" id="STFMQWI"/>
<keyword evidence="4 9" id="KW-0349">Heme</keyword>
<dbReference type="GO" id="GO:0016705">
    <property type="term" value="F:oxidoreductase activity, acting on paired donors, with incorporation or reduction of molecular oxygen"/>
    <property type="evidence" value="ECO:0007669"/>
    <property type="project" value="InterPro"/>
</dbReference>
<comment type="pathway">
    <text evidence="2">Secondary metabolite biosynthesis.</text>
</comment>
<dbReference type="KEGG" id="psq:PUNSTDRAFT_146935"/>
<keyword evidence="5 9" id="KW-0479">Metal-binding</keyword>
<evidence type="ECO:0000256" key="9">
    <source>
        <dbReference type="PIRSR" id="PIRSR602401-1"/>
    </source>
</evidence>
<keyword evidence="11" id="KW-0472">Membrane</keyword>
<evidence type="ECO:0000256" key="6">
    <source>
        <dbReference type="ARBA" id="ARBA00023002"/>
    </source>
</evidence>
<evidence type="ECO:0000256" key="3">
    <source>
        <dbReference type="ARBA" id="ARBA00010617"/>
    </source>
</evidence>